<dbReference type="Proteomes" id="UP000187550">
    <property type="component" value="Unassembled WGS sequence"/>
</dbReference>
<keyword evidence="1" id="KW-0812">Transmembrane</keyword>
<evidence type="ECO:0000313" key="3">
    <source>
        <dbReference type="Proteomes" id="UP000187550"/>
    </source>
</evidence>
<evidence type="ECO:0000256" key="1">
    <source>
        <dbReference type="SAM" id="Phobius"/>
    </source>
</evidence>
<feature type="transmembrane region" description="Helical" evidence="1">
    <location>
        <begin position="57"/>
        <end position="74"/>
    </location>
</feature>
<feature type="transmembrane region" description="Helical" evidence="1">
    <location>
        <begin position="12"/>
        <end position="45"/>
    </location>
</feature>
<dbReference type="EMBL" id="FTPL01000003">
    <property type="protein sequence ID" value="SIT88761.1"/>
    <property type="molecule type" value="Genomic_DNA"/>
</dbReference>
<keyword evidence="1" id="KW-0472">Membrane</keyword>
<keyword evidence="1" id="KW-1133">Transmembrane helix</keyword>
<keyword evidence="3" id="KW-1185">Reference proteome</keyword>
<gene>
    <name evidence="2" type="ORF">SAMN05428946_2322</name>
</gene>
<reference evidence="3" key="1">
    <citation type="submission" date="2017-01" db="EMBL/GenBank/DDBJ databases">
        <authorList>
            <person name="Varghese N."/>
            <person name="Submissions S."/>
        </authorList>
    </citation>
    <scope>NUCLEOTIDE SEQUENCE [LARGE SCALE GENOMIC DNA]</scope>
    <source>
        <strain evidence="3">MNA4</strain>
    </source>
</reference>
<evidence type="ECO:0000313" key="2">
    <source>
        <dbReference type="EMBL" id="SIT88761.1"/>
    </source>
</evidence>
<accession>A0A1U7PRQ4</accession>
<dbReference type="AlphaFoldDB" id="A0A1U7PRQ4"/>
<name>A0A1U7PRQ4_9BACI</name>
<organism evidence="2 3">
    <name type="scientific">Edaphobacillus lindanitolerans</name>
    <dbReference type="NCBI Taxonomy" id="550447"/>
    <lineage>
        <taxon>Bacteria</taxon>
        <taxon>Bacillati</taxon>
        <taxon>Bacillota</taxon>
        <taxon>Bacilli</taxon>
        <taxon>Bacillales</taxon>
        <taxon>Bacillaceae</taxon>
        <taxon>Edaphobacillus</taxon>
    </lineage>
</organism>
<dbReference type="STRING" id="550447.SAMN05428946_2322"/>
<sequence>MMNKIGKPEVFFIILIAIIGIGAMFQPALLRYLFLVLAASFAYRVIRPQKGEEKHRWLNMLGVGIGLLGFIFIHPA</sequence>
<proteinExistence type="predicted"/>
<protein>
    <submittedName>
        <fullName evidence="2">Uncharacterized protein</fullName>
    </submittedName>
</protein>